<proteinExistence type="predicted"/>
<dbReference type="AlphaFoldDB" id="A0A6J7UPJ3"/>
<dbReference type="Pfam" id="PF00890">
    <property type="entry name" value="FAD_binding_2"/>
    <property type="match status" value="1"/>
</dbReference>
<dbReference type="Gene3D" id="3.50.50.60">
    <property type="entry name" value="FAD/NAD(P)-binding domain"/>
    <property type="match status" value="1"/>
</dbReference>
<dbReference type="EMBL" id="CAFBQU010000072">
    <property type="protein sequence ID" value="CAB5067900.1"/>
    <property type="molecule type" value="Genomic_DNA"/>
</dbReference>
<dbReference type="InterPro" id="IPR050315">
    <property type="entry name" value="FAD-oxidoreductase_2"/>
</dbReference>
<dbReference type="InterPro" id="IPR036188">
    <property type="entry name" value="FAD/NAD-bd_sf"/>
</dbReference>
<dbReference type="PRINTS" id="PR00411">
    <property type="entry name" value="PNDRDTASEI"/>
</dbReference>
<dbReference type="PANTHER" id="PTHR43400">
    <property type="entry name" value="FUMARATE REDUCTASE"/>
    <property type="match status" value="1"/>
</dbReference>
<comment type="cofactor">
    <cofactor evidence="1">
        <name>FAD</name>
        <dbReference type="ChEBI" id="CHEBI:57692"/>
    </cofactor>
</comment>
<dbReference type="SUPFAM" id="SSF56425">
    <property type="entry name" value="Succinate dehydrogenase/fumarate reductase flavoprotein, catalytic domain"/>
    <property type="match status" value="1"/>
</dbReference>
<keyword evidence="3" id="KW-0274">FAD</keyword>
<dbReference type="InterPro" id="IPR027477">
    <property type="entry name" value="Succ_DH/fumarate_Rdtase_cat_sf"/>
</dbReference>
<reference evidence="6" key="1">
    <citation type="submission" date="2020-05" db="EMBL/GenBank/DDBJ databases">
        <authorList>
            <person name="Chiriac C."/>
            <person name="Salcher M."/>
            <person name="Ghai R."/>
            <person name="Kavagutti S V."/>
        </authorList>
    </citation>
    <scope>NUCLEOTIDE SEQUENCE</scope>
</reference>
<dbReference type="Gene3D" id="3.90.700.10">
    <property type="entry name" value="Succinate dehydrogenase/fumarate reductase flavoprotein, catalytic domain"/>
    <property type="match status" value="1"/>
</dbReference>
<evidence type="ECO:0000313" key="6">
    <source>
        <dbReference type="EMBL" id="CAB5067900.1"/>
    </source>
</evidence>
<keyword evidence="4" id="KW-0560">Oxidoreductase</keyword>
<evidence type="ECO:0000256" key="4">
    <source>
        <dbReference type="ARBA" id="ARBA00023002"/>
    </source>
</evidence>
<dbReference type="InterPro" id="IPR003953">
    <property type="entry name" value="FAD-dep_OxRdtase_2_FAD-bd"/>
</dbReference>
<organism evidence="6">
    <name type="scientific">freshwater metagenome</name>
    <dbReference type="NCBI Taxonomy" id="449393"/>
    <lineage>
        <taxon>unclassified sequences</taxon>
        <taxon>metagenomes</taxon>
        <taxon>ecological metagenomes</taxon>
    </lineage>
</organism>
<evidence type="ECO:0000256" key="3">
    <source>
        <dbReference type="ARBA" id="ARBA00022827"/>
    </source>
</evidence>
<gene>
    <name evidence="6" type="ORF">UFOPK4347_01614</name>
</gene>
<feature type="domain" description="FAD-dependent oxidoreductase 2 FAD-binding" evidence="5">
    <location>
        <begin position="5"/>
        <end position="448"/>
    </location>
</feature>
<dbReference type="GO" id="GO:0008202">
    <property type="term" value="P:steroid metabolic process"/>
    <property type="evidence" value="ECO:0007669"/>
    <property type="project" value="UniProtKB-ARBA"/>
</dbReference>
<name>A0A6J7UPJ3_9ZZZZ</name>
<evidence type="ECO:0000256" key="2">
    <source>
        <dbReference type="ARBA" id="ARBA00022630"/>
    </source>
</evidence>
<evidence type="ECO:0000256" key="1">
    <source>
        <dbReference type="ARBA" id="ARBA00001974"/>
    </source>
</evidence>
<evidence type="ECO:0000259" key="5">
    <source>
        <dbReference type="Pfam" id="PF00890"/>
    </source>
</evidence>
<keyword evidence="2" id="KW-0285">Flavoprotein</keyword>
<dbReference type="GO" id="GO:0016491">
    <property type="term" value="F:oxidoreductase activity"/>
    <property type="evidence" value="ECO:0007669"/>
    <property type="project" value="UniProtKB-KW"/>
</dbReference>
<accession>A0A6J7UPJ3</accession>
<sequence length="468" mass="49874">MNDVDVVVIGSGIAGLAAANSAWEHGLKRVLIAESEGVVGGSSRLSGGIVMGAPTRFQQAAGISDTADALFNDYMAINQWMVEAGVVRTYCNEAGPTVDWLGDLGVQFHDELIFGGGEIVPRCHCAVNNGQGIIDALHAKARERDIDIALGQRVNRLLVENGRVVGVAVGDDEIRAGAVIVASGGFSLNKDRLAELYPAAAAMGDWLWYIGADGARGDALDFVEPLNAQIIGHNRGLRLLHPNFINAVEPFLPGWMVLVNKHGQRFGTESAPYGVMDGFMRAQGDVAYVIFDDLVLHPERGPQVATYKQSIPGRGTERHNANWNAIMVEDMVKAGRIKSSDTIEGLAKELGLPQNKLAGTIARYNAGAHAGVDDYNKEEKFLRPLEYPLFYGAEVRPATLCFTAVGMRIDSQARVLNDIGEVIPGLYGAGECTGGIIGDRYVGSGNSLSNGATFGRIAGRSVGTTFHA</sequence>
<dbReference type="PANTHER" id="PTHR43400:SF10">
    <property type="entry name" value="3-OXOSTEROID 1-DEHYDROGENASE"/>
    <property type="match status" value="1"/>
</dbReference>
<dbReference type="SUPFAM" id="SSF51905">
    <property type="entry name" value="FAD/NAD(P)-binding domain"/>
    <property type="match status" value="1"/>
</dbReference>
<protein>
    <submittedName>
        <fullName evidence="6">Unannotated protein</fullName>
    </submittedName>
</protein>